<dbReference type="AlphaFoldDB" id="A0A5C6B3I8"/>
<evidence type="ECO:0000313" key="2">
    <source>
        <dbReference type="EMBL" id="TWU05939.1"/>
    </source>
</evidence>
<sequence length="481" mass="53695">MARSGRFFTFGWLRSAGRKWWNLVGGIPILLVALLVGYLAISCSISSENDIRSRYLVHADAAAASGNHKSATLLYERAMEIRELTDPSLFQMAMSALEAGETAKANTIIQKIAPPDEARYARAHFWRASQLLDNPRRTMDDVIAGEDQLKLALQLEPTNDNIRAALATLYFQSGRIDRAAAEFSNITPQHPELELRLAKSLALLKRTDDAKAHGEKALKYLKEQAARDPDNLNARYQLADCYAFLEEFPTSAKILTELIAQSPAKPEFSKALSTVYVKWETSLIGDDIETDRNRFALLAQALSVYSNDIQLFDRLMQLLGKRNEVSEELAAFLNRNIAEGRALGLSHLILGSRGFLDDRVEPSMFHLERAYELMPNAAIVANNFAWYLLNSDPPAPQRALQILGPIIEKSPEVSALRDTRGMAYLAIQEWRKAVADLEFAIENGLRGSVTTHRGLAEAYTQLGLPELAEEHRRIAEKSADQ</sequence>
<accession>A0A5C6B3I8</accession>
<dbReference type="Pfam" id="PF14559">
    <property type="entry name" value="TPR_19"/>
    <property type="match status" value="2"/>
</dbReference>
<dbReference type="Gene3D" id="1.25.40.10">
    <property type="entry name" value="Tetratricopeptide repeat domain"/>
    <property type="match status" value="3"/>
</dbReference>
<comment type="caution">
    <text evidence="2">The sequence shown here is derived from an EMBL/GenBank/DDBJ whole genome shotgun (WGS) entry which is preliminary data.</text>
</comment>
<evidence type="ECO:0000256" key="1">
    <source>
        <dbReference type="SAM" id="Phobius"/>
    </source>
</evidence>
<keyword evidence="1" id="KW-0472">Membrane</keyword>
<dbReference type="InterPro" id="IPR011990">
    <property type="entry name" value="TPR-like_helical_dom_sf"/>
</dbReference>
<dbReference type="PANTHER" id="PTHR37423:SF2">
    <property type="entry name" value="MEMBRANE-BOUND LYTIC MUREIN TRANSGLYCOSYLASE C"/>
    <property type="match status" value="1"/>
</dbReference>
<dbReference type="PANTHER" id="PTHR37423">
    <property type="entry name" value="SOLUBLE LYTIC MUREIN TRANSGLYCOSYLASE-RELATED"/>
    <property type="match status" value="1"/>
</dbReference>
<dbReference type="EMBL" id="SJPN01000002">
    <property type="protein sequence ID" value="TWU05939.1"/>
    <property type="molecule type" value="Genomic_DNA"/>
</dbReference>
<protein>
    <submittedName>
        <fullName evidence="2">Anaphase-promoting complex, cyclosome, subunit 3</fullName>
    </submittedName>
</protein>
<keyword evidence="3" id="KW-1185">Reference proteome</keyword>
<keyword evidence="1" id="KW-1133">Transmembrane helix</keyword>
<gene>
    <name evidence="2" type="ORF">Pla52n_16550</name>
</gene>
<dbReference type="Pfam" id="PF13432">
    <property type="entry name" value="TPR_16"/>
    <property type="match status" value="1"/>
</dbReference>
<name>A0A5C6B3I8_9BACT</name>
<organism evidence="2 3">
    <name type="scientific">Stieleria varia</name>
    <dbReference type="NCBI Taxonomy" id="2528005"/>
    <lineage>
        <taxon>Bacteria</taxon>
        <taxon>Pseudomonadati</taxon>
        <taxon>Planctomycetota</taxon>
        <taxon>Planctomycetia</taxon>
        <taxon>Pirellulales</taxon>
        <taxon>Pirellulaceae</taxon>
        <taxon>Stieleria</taxon>
    </lineage>
</organism>
<dbReference type="SUPFAM" id="SSF48452">
    <property type="entry name" value="TPR-like"/>
    <property type="match status" value="2"/>
</dbReference>
<proteinExistence type="predicted"/>
<dbReference type="SUPFAM" id="SSF81901">
    <property type="entry name" value="HCP-like"/>
    <property type="match status" value="1"/>
</dbReference>
<feature type="transmembrane region" description="Helical" evidence="1">
    <location>
        <begin position="20"/>
        <end position="41"/>
    </location>
</feature>
<dbReference type="Proteomes" id="UP000320176">
    <property type="component" value="Unassembled WGS sequence"/>
</dbReference>
<reference evidence="2 3" key="1">
    <citation type="submission" date="2019-02" db="EMBL/GenBank/DDBJ databases">
        <title>Deep-cultivation of Planctomycetes and their phenomic and genomic characterization uncovers novel biology.</title>
        <authorList>
            <person name="Wiegand S."/>
            <person name="Jogler M."/>
            <person name="Boedeker C."/>
            <person name="Pinto D."/>
            <person name="Vollmers J."/>
            <person name="Rivas-Marin E."/>
            <person name="Kohn T."/>
            <person name="Peeters S.H."/>
            <person name="Heuer A."/>
            <person name="Rast P."/>
            <person name="Oberbeckmann S."/>
            <person name="Bunk B."/>
            <person name="Jeske O."/>
            <person name="Meyerdierks A."/>
            <person name="Storesund J.E."/>
            <person name="Kallscheuer N."/>
            <person name="Luecker S."/>
            <person name="Lage O.M."/>
            <person name="Pohl T."/>
            <person name="Merkel B.J."/>
            <person name="Hornburger P."/>
            <person name="Mueller R.-W."/>
            <person name="Bruemmer F."/>
            <person name="Labrenz M."/>
            <person name="Spormann A.M."/>
            <person name="Op Den Camp H."/>
            <person name="Overmann J."/>
            <person name="Amann R."/>
            <person name="Jetten M.S.M."/>
            <person name="Mascher T."/>
            <person name="Medema M.H."/>
            <person name="Devos D.P."/>
            <person name="Kaster A.-K."/>
            <person name="Ovreas L."/>
            <person name="Rohde M."/>
            <person name="Galperin M.Y."/>
            <person name="Jogler C."/>
        </authorList>
    </citation>
    <scope>NUCLEOTIDE SEQUENCE [LARGE SCALE GENOMIC DNA]</scope>
    <source>
        <strain evidence="2 3">Pla52n</strain>
    </source>
</reference>
<keyword evidence="1" id="KW-0812">Transmembrane</keyword>
<evidence type="ECO:0000313" key="3">
    <source>
        <dbReference type="Proteomes" id="UP000320176"/>
    </source>
</evidence>